<evidence type="ECO:0000256" key="3">
    <source>
        <dbReference type="ARBA" id="ARBA00022827"/>
    </source>
</evidence>
<gene>
    <name evidence="7" type="ORF">CDD81_613</name>
</gene>
<dbReference type="Proteomes" id="UP000226192">
    <property type="component" value="Unassembled WGS sequence"/>
</dbReference>
<organism evidence="7 8">
    <name type="scientific">Ophiocordyceps australis</name>
    <dbReference type="NCBI Taxonomy" id="1399860"/>
    <lineage>
        <taxon>Eukaryota</taxon>
        <taxon>Fungi</taxon>
        <taxon>Dikarya</taxon>
        <taxon>Ascomycota</taxon>
        <taxon>Pezizomycotina</taxon>
        <taxon>Sordariomycetes</taxon>
        <taxon>Hypocreomycetidae</taxon>
        <taxon>Hypocreales</taxon>
        <taxon>Ophiocordycipitaceae</taxon>
        <taxon>Ophiocordyceps</taxon>
    </lineage>
</organism>
<dbReference type="GO" id="GO:0005739">
    <property type="term" value="C:mitochondrion"/>
    <property type="evidence" value="ECO:0007669"/>
    <property type="project" value="TreeGrafter"/>
</dbReference>
<dbReference type="Gene3D" id="3.50.50.100">
    <property type="match status" value="1"/>
</dbReference>
<keyword evidence="8" id="KW-1185">Reference proteome</keyword>
<keyword evidence="3" id="KW-0274">FAD</keyword>
<reference evidence="7 8" key="1">
    <citation type="submission" date="2017-06" db="EMBL/GenBank/DDBJ databases">
        <title>Ant-infecting Ophiocordyceps genomes reveal a high diversity of potential behavioral manipulation genes and a possible major role for enterotoxins.</title>
        <authorList>
            <person name="De Bekker C."/>
            <person name="Evans H.C."/>
            <person name="Brachmann A."/>
            <person name="Hughes D.P."/>
        </authorList>
    </citation>
    <scope>NUCLEOTIDE SEQUENCE [LARGE SCALE GENOMIC DNA]</scope>
    <source>
        <strain evidence="7 8">Map64</strain>
    </source>
</reference>
<evidence type="ECO:0000313" key="7">
    <source>
        <dbReference type="EMBL" id="PHH66088.1"/>
    </source>
</evidence>
<evidence type="ECO:0000256" key="1">
    <source>
        <dbReference type="ARBA" id="ARBA00005272"/>
    </source>
</evidence>
<comment type="similarity">
    <text evidence="1">Belongs to the NADH dehydrogenase family.</text>
</comment>
<dbReference type="Pfam" id="PF07992">
    <property type="entry name" value="Pyr_redox_2"/>
    <property type="match status" value="1"/>
</dbReference>
<dbReference type="PANTHER" id="PTHR43706:SF13">
    <property type="entry name" value="NADH DEHYDROGENASE-RELATED"/>
    <property type="match status" value="1"/>
</dbReference>
<evidence type="ECO:0000256" key="5">
    <source>
        <dbReference type="ARBA" id="ARBA00023027"/>
    </source>
</evidence>
<name>A0A2C5XL14_9HYPO</name>
<sequence>MYDLFAQDLSKLHLGLADKMRISTHDAAHEILAPFEAALKQHAMSSFSKRSVQIVTEPRITQVKSDSIVTKAEGTIPCGMVLWTAGNKQCALVDTLDVAKTDRLPHVMTDEHLHVLSVDTTPMSDVFALGDSASVKKLLFAYYCSSGGAKDQISRHGYQLGKPFAAV</sequence>
<accession>A0A2C5XL14</accession>
<dbReference type="OrthoDB" id="3244603at2759"/>
<dbReference type="EMBL" id="NJET01000011">
    <property type="protein sequence ID" value="PHH66088.1"/>
    <property type="molecule type" value="Genomic_DNA"/>
</dbReference>
<keyword evidence="2" id="KW-0285">Flavoprotein</keyword>
<dbReference type="InterPro" id="IPR023753">
    <property type="entry name" value="FAD/NAD-binding_dom"/>
</dbReference>
<dbReference type="AlphaFoldDB" id="A0A2C5XL14"/>
<dbReference type="PANTHER" id="PTHR43706">
    <property type="entry name" value="NADH DEHYDROGENASE"/>
    <property type="match status" value="1"/>
</dbReference>
<dbReference type="GO" id="GO:0003954">
    <property type="term" value="F:NADH dehydrogenase activity"/>
    <property type="evidence" value="ECO:0007669"/>
    <property type="project" value="InterPro"/>
</dbReference>
<evidence type="ECO:0000256" key="4">
    <source>
        <dbReference type="ARBA" id="ARBA00023002"/>
    </source>
</evidence>
<keyword evidence="4" id="KW-0560">Oxidoreductase</keyword>
<dbReference type="InterPro" id="IPR036188">
    <property type="entry name" value="FAD/NAD-bd_sf"/>
</dbReference>
<evidence type="ECO:0000259" key="6">
    <source>
        <dbReference type="Pfam" id="PF07992"/>
    </source>
</evidence>
<evidence type="ECO:0000256" key="2">
    <source>
        <dbReference type="ARBA" id="ARBA00022630"/>
    </source>
</evidence>
<dbReference type="InterPro" id="IPR045024">
    <property type="entry name" value="NDH-2"/>
</dbReference>
<dbReference type="STRING" id="1399860.A0A2C5XL14"/>
<proteinExistence type="inferred from homology"/>
<keyword evidence="5" id="KW-0520">NAD</keyword>
<feature type="domain" description="FAD/NAD(P)-binding" evidence="6">
    <location>
        <begin position="25"/>
        <end position="133"/>
    </location>
</feature>
<evidence type="ECO:0000313" key="8">
    <source>
        <dbReference type="Proteomes" id="UP000226192"/>
    </source>
</evidence>
<comment type="caution">
    <text evidence="7">The sequence shown here is derived from an EMBL/GenBank/DDBJ whole genome shotgun (WGS) entry which is preliminary data.</text>
</comment>
<dbReference type="SUPFAM" id="SSF51905">
    <property type="entry name" value="FAD/NAD(P)-binding domain"/>
    <property type="match status" value="1"/>
</dbReference>
<protein>
    <recommendedName>
        <fullName evidence="6">FAD/NAD(P)-binding domain-containing protein</fullName>
    </recommendedName>
</protein>